<dbReference type="GO" id="GO:0003729">
    <property type="term" value="F:mRNA binding"/>
    <property type="evidence" value="ECO:0007669"/>
    <property type="project" value="TreeGrafter"/>
</dbReference>
<reference evidence="3 4" key="1">
    <citation type="journal article" date="2018" name="BMC Genomics">
        <title>Genomic comparison of Trypanosoma conorhini and Trypanosoma rangeli to Trypanosoma cruzi strains of high and low virulence.</title>
        <authorList>
            <person name="Bradwell K.R."/>
            <person name="Koparde V.N."/>
            <person name="Matveyev A.V."/>
            <person name="Serrano M.G."/>
            <person name="Alves J.M."/>
            <person name="Parikh H."/>
            <person name="Huang B."/>
            <person name="Lee V."/>
            <person name="Espinosa-Alvarez O."/>
            <person name="Ortiz P.A."/>
            <person name="Costa-Martins A.G."/>
            <person name="Teixeira M.M."/>
            <person name="Buck G.A."/>
        </authorList>
    </citation>
    <scope>NUCLEOTIDE SEQUENCE [LARGE SCALE GENOMIC DNA]</scope>
    <source>
        <strain evidence="3 4">AM80</strain>
    </source>
</reference>
<dbReference type="RefSeq" id="XP_029238202.1">
    <property type="nucleotide sequence ID" value="XM_029381911.1"/>
</dbReference>
<dbReference type="GO" id="GO:0010494">
    <property type="term" value="C:cytoplasmic stress granule"/>
    <property type="evidence" value="ECO:0007669"/>
    <property type="project" value="TreeGrafter"/>
</dbReference>
<dbReference type="AlphaFoldDB" id="A0A422NGM0"/>
<feature type="region of interest" description="Disordered" evidence="1">
    <location>
        <begin position="381"/>
        <end position="549"/>
    </location>
</feature>
<evidence type="ECO:0000313" key="4">
    <source>
        <dbReference type="Proteomes" id="UP000283634"/>
    </source>
</evidence>
<proteinExistence type="predicted"/>
<feature type="compositionally biased region" description="Low complexity" evidence="1">
    <location>
        <begin position="404"/>
        <end position="425"/>
    </location>
</feature>
<sequence length="549" mass="60029">MDATFSSNADRLEYLYLNLVGQLVQVRLVDGSALEGIFVSRTDVDADTEAGILLGCTRYLPSSKHKSLDPSCLELEEDISIPYRDIVMVEVQNAKIRTEVPGRAEATRSDYATTKIDWADEGANELLDSEQHQTGAWDQFETNEKNFGVKTTYKEEIYTTRLDHSKITEEQRAHADRVAREIEVSATRGIAHRMEREEVLKDDGGMDEGALHSDVQRPQEKKKTYTPAVVAARKAVGELQPVASAPVSIAPAATAAGMGVEDNTMRHRRGDEDKISMQHDNHPRSPGFNPAAPPYTPMKPGGAHAPVLDFMASLAEAIMNNNQCYTALSNWPGTCMYYDQDDSSYSQHTYESAAVPPNMGATPQMYMGQQQGIPAHHRAYQGVGGRINPNQQMPMHHMHAPSFHQQHQHQPQPQHQHQHQQPPQQSFHGYSNYMQQHSNNAAMQDYPPNKGAPPGPMRSNMRQPKSSSASRVEPQQPVNANTSVAPTPVSTVDSTPNPAAEVKHAPKLQRGRGGAAPQRGDTGDGAGETAGGNTGTVNSSAGPKKRGGK</sequence>
<dbReference type="GeneID" id="40328947"/>
<keyword evidence="4" id="KW-1185">Reference proteome</keyword>
<dbReference type="InterPro" id="IPR045117">
    <property type="entry name" value="ATXN2-like"/>
</dbReference>
<accession>A0A422NGM0</accession>
<dbReference type="OMA" id="CPTDWPG"/>
<dbReference type="SMART" id="SM01272">
    <property type="entry name" value="LsmAD"/>
    <property type="match status" value="1"/>
</dbReference>
<dbReference type="GO" id="GO:0034063">
    <property type="term" value="P:stress granule assembly"/>
    <property type="evidence" value="ECO:0007669"/>
    <property type="project" value="TreeGrafter"/>
</dbReference>
<dbReference type="InterPro" id="IPR025852">
    <property type="entry name" value="SM_dom_ATX"/>
</dbReference>
<dbReference type="Pfam" id="PF06741">
    <property type="entry name" value="LsmAD"/>
    <property type="match status" value="1"/>
</dbReference>
<feature type="compositionally biased region" description="Polar residues" evidence="1">
    <location>
        <begin position="426"/>
        <end position="442"/>
    </location>
</feature>
<dbReference type="InterPro" id="IPR009604">
    <property type="entry name" value="LsmAD_domain"/>
</dbReference>
<feature type="domain" description="LsmAD" evidence="2">
    <location>
        <begin position="147"/>
        <end position="218"/>
    </location>
</feature>
<feature type="compositionally biased region" description="Polar residues" evidence="1">
    <location>
        <begin position="476"/>
        <end position="497"/>
    </location>
</feature>
<protein>
    <submittedName>
        <fullName evidence="3">Putative ataxin-2 isoform X1</fullName>
    </submittedName>
</protein>
<name>A0A422NGM0_TRYRA</name>
<dbReference type="OrthoDB" id="2275718at2759"/>
<dbReference type="PANTHER" id="PTHR12854:SF7">
    <property type="entry name" value="ATAXIN-2 HOMOLOG"/>
    <property type="match status" value="1"/>
</dbReference>
<dbReference type="Proteomes" id="UP000283634">
    <property type="component" value="Unassembled WGS sequence"/>
</dbReference>
<dbReference type="Pfam" id="PF14438">
    <property type="entry name" value="SM-ATX"/>
    <property type="match status" value="1"/>
</dbReference>
<gene>
    <name evidence="3" type="ORF">TraAM80_05014</name>
</gene>
<evidence type="ECO:0000313" key="3">
    <source>
        <dbReference type="EMBL" id="RNF04612.1"/>
    </source>
</evidence>
<dbReference type="EMBL" id="MKGL01000158">
    <property type="protein sequence ID" value="RNF04612.1"/>
    <property type="molecule type" value="Genomic_DNA"/>
</dbReference>
<dbReference type="VEuPathDB" id="TriTrypDB:TRSC58_03461"/>
<feature type="compositionally biased region" description="Polar residues" evidence="1">
    <location>
        <begin position="460"/>
        <end position="470"/>
    </location>
</feature>
<evidence type="ECO:0000256" key="1">
    <source>
        <dbReference type="SAM" id="MobiDB-lite"/>
    </source>
</evidence>
<feature type="compositionally biased region" description="Gly residues" evidence="1">
    <location>
        <begin position="523"/>
        <end position="534"/>
    </location>
</feature>
<comment type="caution">
    <text evidence="3">The sequence shown here is derived from an EMBL/GenBank/DDBJ whole genome shotgun (WGS) entry which is preliminary data.</text>
</comment>
<organism evidence="3 4">
    <name type="scientific">Trypanosoma rangeli</name>
    <dbReference type="NCBI Taxonomy" id="5698"/>
    <lineage>
        <taxon>Eukaryota</taxon>
        <taxon>Discoba</taxon>
        <taxon>Euglenozoa</taxon>
        <taxon>Kinetoplastea</taxon>
        <taxon>Metakinetoplastina</taxon>
        <taxon>Trypanosomatida</taxon>
        <taxon>Trypanosomatidae</taxon>
        <taxon>Trypanosoma</taxon>
        <taxon>Herpetosoma</taxon>
    </lineage>
</organism>
<evidence type="ECO:0000259" key="2">
    <source>
        <dbReference type="SMART" id="SM01272"/>
    </source>
</evidence>
<dbReference type="PANTHER" id="PTHR12854">
    <property type="entry name" value="ATAXIN 2-RELATED"/>
    <property type="match status" value="1"/>
</dbReference>